<accession>A0A1I7ZYT6</accession>
<proteinExistence type="predicted"/>
<evidence type="ECO:0000313" key="1">
    <source>
        <dbReference type="Proteomes" id="UP000095287"/>
    </source>
</evidence>
<protein>
    <submittedName>
        <fullName evidence="2">NR LBD domain-containing protein</fullName>
    </submittedName>
</protein>
<keyword evidence="1" id="KW-1185">Reference proteome</keyword>
<dbReference type="Proteomes" id="UP000095287">
    <property type="component" value="Unplaced"/>
</dbReference>
<reference evidence="2" key="1">
    <citation type="submission" date="2016-11" db="UniProtKB">
        <authorList>
            <consortium name="WormBaseParasite"/>
        </authorList>
    </citation>
    <scope>IDENTIFICATION</scope>
</reference>
<organism evidence="1 2">
    <name type="scientific">Steinernema glaseri</name>
    <dbReference type="NCBI Taxonomy" id="37863"/>
    <lineage>
        <taxon>Eukaryota</taxon>
        <taxon>Metazoa</taxon>
        <taxon>Ecdysozoa</taxon>
        <taxon>Nematoda</taxon>
        <taxon>Chromadorea</taxon>
        <taxon>Rhabditida</taxon>
        <taxon>Tylenchina</taxon>
        <taxon>Panagrolaimomorpha</taxon>
        <taxon>Strongyloidoidea</taxon>
        <taxon>Steinernematidae</taxon>
        <taxon>Steinernema</taxon>
    </lineage>
</organism>
<evidence type="ECO:0000313" key="2">
    <source>
        <dbReference type="WBParaSite" id="L893_g30990.t1"/>
    </source>
</evidence>
<dbReference type="WBParaSite" id="L893_g30990.t1">
    <property type="protein sequence ID" value="L893_g30990.t1"/>
    <property type="gene ID" value="L893_g30990"/>
</dbReference>
<dbReference type="AlphaFoldDB" id="A0A1I7ZYT6"/>
<sequence length="185" mass="21207">MFRNIKIVNWKAGFIGGDNRKRFFEAKVLQKSVSTLRIAESSVCLLEELVGFLAGPNMLTSLDIDYGGIYKLQVCDLIVEMFTLGENLQDYRFSARNNDFETSTGLVVQLIQVFFNQIERTGEVRLPAMSYRAFIQLKKYLNNQFEFDIAETHHKTFSINLVNDRSLIVTNDPHEIVLSCLRVIG</sequence>
<name>A0A1I7ZYT6_9BILA</name>